<accession>A0A5A8CSG9</accession>
<evidence type="ECO:0000256" key="1">
    <source>
        <dbReference type="SAM" id="MobiDB-lite"/>
    </source>
</evidence>
<keyword evidence="3" id="KW-1185">Reference proteome</keyword>
<sequence>MKLASDPEQAAAVAADAIGKLEAPDLLGSGLAGLLASQCIAGNLWPELFRVAFSDAVLRAKVFSVEDQAMLAAVDEVNLAGVGWSVHRINDEDVAAARFADGIGRVEVDWNEASLGEGLRDAKAAGNKSRGDHREDPEQQGPASTPFGGFGAPPADVEAMKLAAAIERLPAPLRAGTDGKGLLLAAGVGKRIEMAAGTSTPSQMRVPPNGTMGQYLDAELRIAVARSKLMSGSVARIMALRTEQAEQARKAMSL</sequence>
<evidence type="ECO:0000313" key="3">
    <source>
        <dbReference type="Proteomes" id="UP000323011"/>
    </source>
</evidence>
<proteinExistence type="predicted"/>
<dbReference type="Proteomes" id="UP000323011">
    <property type="component" value="Unassembled WGS sequence"/>
</dbReference>
<gene>
    <name evidence="2" type="ORF">FNF29_01603</name>
</gene>
<evidence type="ECO:0000313" key="2">
    <source>
        <dbReference type="EMBL" id="KAA0155688.1"/>
    </source>
</evidence>
<dbReference type="EMBL" id="VLTN01000006">
    <property type="protein sequence ID" value="KAA0155688.1"/>
    <property type="molecule type" value="Genomic_DNA"/>
</dbReference>
<feature type="compositionally biased region" description="Basic and acidic residues" evidence="1">
    <location>
        <begin position="119"/>
        <end position="137"/>
    </location>
</feature>
<comment type="caution">
    <text evidence="2">The sequence shown here is derived from an EMBL/GenBank/DDBJ whole genome shotgun (WGS) entry which is preliminary data.</text>
</comment>
<organism evidence="2 3">
    <name type="scientific">Cafeteria roenbergensis</name>
    <name type="common">Marine flagellate</name>
    <dbReference type="NCBI Taxonomy" id="33653"/>
    <lineage>
        <taxon>Eukaryota</taxon>
        <taxon>Sar</taxon>
        <taxon>Stramenopiles</taxon>
        <taxon>Bigyra</taxon>
        <taxon>Opalozoa</taxon>
        <taxon>Bicosoecida</taxon>
        <taxon>Cafeteriaceae</taxon>
        <taxon>Cafeteria</taxon>
    </lineage>
</organism>
<protein>
    <submittedName>
        <fullName evidence="2">Uncharacterized protein</fullName>
    </submittedName>
</protein>
<dbReference type="AlphaFoldDB" id="A0A5A8CSG9"/>
<name>A0A5A8CSG9_CAFRO</name>
<reference evidence="2 3" key="1">
    <citation type="submission" date="2019-07" db="EMBL/GenBank/DDBJ databases">
        <title>Genomes of Cafeteria roenbergensis.</title>
        <authorList>
            <person name="Fischer M.G."/>
            <person name="Hackl T."/>
            <person name="Roman M."/>
        </authorList>
    </citation>
    <scope>NUCLEOTIDE SEQUENCE [LARGE SCALE GENOMIC DNA]</scope>
    <source>
        <strain evidence="2 3">BVI</strain>
    </source>
</reference>
<feature type="region of interest" description="Disordered" evidence="1">
    <location>
        <begin position="119"/>
        <end position="150"/>
    </location>
</feature>